<name>A0ABU3L3Y6_9FLAO</name>
<evidence type="ECO:0000256" key="2">
    <source>
        <dbReference type="SAM" id="SignalP"/>
    </source>
</evidence>
<gene>
    <name evidence="4" type="ORF">RQM65_06400</name>
</gene>
<accession>A0ABU3L3Y6</accession>
<evidence type="ECO:0000313" key="5">
    <source>
        <dbReference type="Proteomes" id="UP001250656"/>
    </source>
</evidence>
<reference evidence="4 5" key="1">
    <citation type="submission" date="2023-09" db="EMBL/GenBank/DDBJ databases">
        <title>Novel taxa isolated from Blanes Bay.</title>
        <authorList>
            <person name="Rey-Velasco X."/>
            <person name="Lucena T."/>
        </authorList>
    </citation>
    <scope>NUCLEOTIDE SEQUENCE [LARGE SCALE GENOMIC DNA]</scope>
    <source>
        <strain evidence="4 5">S334</strain>
    </source>
</reference>
<sequence length="209" mass="23369">MRIRISSTTAILLLCISVVRAQDITNKFRIGLSAGPVKNISSERVAFGRYTGFTADYEQVNYRVGLGLEYGLKSNLAITGAIEYSNKDFTGTYFCDVCDFEVPPIPEDVSFGFISVPVTFKYYFPPNRIRWFVEAGLNNIFPLDELDYGAGSLSFITGLKIAGGMEYNLGRKFALQLKIDYNNGMSRVFKDSDFKIKSLHLGIGIMKNI</sequence>
<dbReference type="InterPro" id="IPR011250">
    <property type="entry name" value="OMP/PagP_B-barrel"/>
</dbReference>
<comment type="caution">
    <text evidence="4">The sequence shown here is derived from an EMBL/GenBank/DDBJ whole genome shotgun (WGS) entry which is preliminary data.</text>
</comment>
<feature type="domain" description="Outer membrane protein beta-barrel" evidence="3">
    <location>
        <begin position="9"/>
        <end position="204"/>
    </location>
</feature>
<evidence type="ECO:0000256" key="1">
    <source>
        <dbReference type="ARBA" id="ARBA00022729"/>
    </source>
</evidence>
<feature type="signal peptide" evidence="2">
    <location>
        <begin position="1"/>
        <end position="21"/>
    </location>
</feature>
<dbReference type="InterPro" id="IPR027385">
    <property type="entry name" value="Beta-barrel_OMP"/>
</dbReference>
<proteinExistence type="predicted"/>
<dbReference type="EMBL" id="JAVTTP010000001">
    <property type="protein sequence ID" value="MDT7828288.1"/>
    <property type="molecule type" value="Genomic_DNA"/>
</dbReference>
<dbReference type="SUPFAM" id="SSF56925">
    <property type="entry name" value="OMPA-like"/>
    <property type="match status" value="1"/>
</dbReference>
<dbReference type="RefSeq" id="WP_314013526.1">
    <property type="nucleotide sequence ID" value="NZ_JAVTTP010000001.1"/>
</dbReference>
<dbReference type="Gene3D" id="2.40.160.20">
    <property type="match status" value="1"/>
</dbReference>
<evidence type="ECO:0000313" key="4">
    <source>
        <dbReference type="EMBL" id="MDT7828288.1"/>
    </source>
</evidence>
<feature type="chain" id="PRO_5045725253" evidence="2">
    <location>
        <begin position="22"/>
        <end position="209"/>
    </location>
</feature>
<dbReference type="Proteomes" id="UP001250656">
    <property type="component" value="Unassembled WGS sequence"/>
</dbReference>
<keyword evidence="1 2" id="KW-0732">Signal</keyword>
<dbReference type="Pfam" id="PF13505">
    <property type="entry name" value="OMP_b-brl"/>
    <property type="match status" value="1"/>
</dbReference>
<keyword evidence="5" id="KW-1185">Reference proteome</keyword>
<protein>
    <submittedName>
        <fullName evidence="4">Outer membrane beta-barrel protein</fullName>
    </submittedName>
</protein>
<evidence type="ECO:0000259" key="3">
    <source>
        <dbReference type="Pfam" id="PF13505"/>
    </source>
</evidence>
<organism evidence="4 5">
    <name type="scientific">Pricia mediterranea</name>
    <dbReference type="NCBI Taxonomy" id="3076079"/>
    <lineage>
        <taxon>Bacteria</taxon>
        <taxon>Pseudomonadati</taxon>
        <taxon>Bacteroidota</taxon>
        <taxon>Flavobacteriia</taxon>
        <taxon>Flavobacteriales</taxon>
        <taxon>Flavobacteriaceae</taxon>
        <taxon>Pricia</taxon>
    </lineage>
</organism>